<evidence type="ECO:0000313" key="2">
    <source>
        <dbReference type="EMBL" id="ROR83255.1"/>
    </source>
</evidence>
<proteinExistence type="predicted"/>
<dbReference type="InterPro" id="IPR050855">
    <property type="entry name" value="NDM-1-like"/>
</dbReference>
<dbReference type="RefSeq" id="WP_085511116.1">
    <property type="nucleotide sequence ID" value="NZ_FXAP01000002.1"/>
</dbReference>
<gene>
    <name evidence="2" type="ORF">EDD42_3366</name>
</gene>
<accession>A0A3N2C6W2</accession>
<comment type="caution">
    <text evidence="2">The sequence shown here is derived from an EMBL/GenBank/DDBJ whole genome shotgun (WGS) entry which is preliminary data.</text>
</comment>
<protein>
    <submittedName>
        <fullName evidence="2">Glyoxylase-like metal-dependent hydrolase (Beta-lactamase superfamily II)</fullName>
    </submittedName>
</protein>
<reference evidence="2 3" key="1">
    <citation type="submission" date="2018-11" db="EMBL/GenBank/DDBJ databases">
        <title>Sequencing the genomes of 1000 actinobacteria strains.</title>
        <authorList>
            <person name="Klenk H.-P."/>
        </authorList>
    </citation>
    <scope>NUCLEOTIDE SEQUENCE [LARGE SCALE GENOMIC DNA]</scope>
    <source>
        <strain evidence="2 3">DSM 14012</strain>
    </source>
</reference>
<dbReference type="SMART" id="SM00849">
    <property type="entry name" value="Lactamase_B"/>
    <property type="match status" value="1"/>
</dbReference>
<name>A0A3N2C6W2_9MICO</name>
<dbReference type="EMBL" id="RKHL01000001">
    <property type="protein sequence ID" value="ROR83255.1"/>
    <property type="molecule type" value="Genomic_DNA"/>
</dbReference>
<sequence>MSQSDPAHLDAVPNGTTRSTTVADRVHLVQGPSVNWIIVEGDLGPVLIDTGYPGDGAAVTATLGALGYAVEDVQAILLTHGHSDHIGNATFIAGLAECDILASRDEIPNVRREVLEQVGLADVQPHLERPGVATWVSHAVEAGGLEVVPPTSVTAIEDVPELRATLGVAVRPLPLPGHTRGHLGFLLVEHGVLVAGDALVTAHPTSPHDGPQLLPEMFHGDLQRARQSLTTLAGLPASIVLPGHGPAFFGSPAQAAAEALAFGSAF</sequence>
<evidence type="ECO:0000259" key="1">
    <source>
        <dbReference type="SMART" id="SM00849"/>
    </source>
</evidence>
<dbReference type="SUPFAM" id="SSF56281">
    <property type="entry name" value="Metallo-hydrolase/oxidoreductase"/>
    <property type="match status" value="1"/>
</dbReference>
<dbReference type="Pfam" id="PF00753">
    <property type="entry name" value="Lactamase_B"/>
    <property type="match status" value="1"/>
</dbReference>
<feature type="domain" description="Metallo-beta-lactamase" evidence="1">
    <location>
        <begin position="33"/>
        <end position="244"/>
    </location>
</feature>
<evidence type="ECO:0000313" key="3">
    <source>
        <dbReference type="Proteomes" id="UP000266915"/>
    </source>
</evidence>
<dbReference type="InterPro" id="IPR036866">
    <property type="entry name" value="RibonucZ/Hydroxyglut_hydro"/>
</dbReference>
<dbReference type="PANTHER" id="PTHR42951">
    <property type="entry name" value="METALLO-BETA-LACTAMASE DOMAIN-CONTAINING"/>
    <property type="match status" value="1"/>
</dbReference>
<organism evidence="2 3">
    <name type="scientific">Plantibacter flavus</name>
    <dbReference type="NCBI Taxonomy" id="150123"/>
    <lineage>
        <taxon>Bacteria</taxon>
        <taxon>Bacillati</taxon>
        <taxon>Actinomycetota</taxon>
        <taxon>Actinomycetes</taxon>
        <taxon>Micrococcales</taxon>
        <taxon>Microbacteriaceae</taxon>
        <taxon>Plantibacter</taxon>
    </lineage>
</organism>
<keyword evidence="2" id="KW-0378">Hydrolase</keyword>
<dbReference type="GO" id="GO:0016787">
    <property type="term" value="F:hydrolase activity"/>
    <property type="evidence" value="ECO:0007669"/>
    <property type="project" value="UniProtKB-KW"/>
</dbReference>
<dbReference type="PANTHER" id="PTHR42951:SF14">
    <property type="entry name" value="METALLO-BETA-LACTAMASE SUPERFAMILY PROTEIN"/>
    <property type="match status" value="1"/>
</dbReference>
<dbReference type="Gene3D" id="3.60.15.10">
    <property type="entry name" value="Ribonuclease Z/Hydroxyacylglutathione hydrolase-like"/>
    <property type="match status" value="1"/>
</dbReference>
<dbReference type="Proteomes" id="UP000266915">
    <property type="component" value="Unassembled WGS sequence"/>
</dbReference>
<dbReference type="AlphaFoldDB" id="A0A3N2C6W2"/>
<dbReference type="InterPro" id="IPR001279">
    <property type="entry name" value="Metallo-B-lactamas"/>
</dbReference>
<keyword evidence="3" id="KW-1185">Reference proteome</keyword>